<dbReference type="PRINTS" id="PR00111">
    <property type="entry name" value="ABHYDROLASE"/>
</dbReference>
<dbReference type="Gene3D" id="3.40.50.1820">
    <property type="entry name" value="alpha/beta hydrolase"/>
    <property type="match status" value="1"/>
</dbReference>
<dbReference type="Pfam" id="PF12697">
    <property type="entry name" value="Abhydrolase_6"/>
    <property type="match status" value="1"/>
</dbReference>
<evidence type="ECO:0000259" key="1">
    <source>
        <dbReference type="Pfam" id="PF12697"/>
    </source>
</evidence>
<sequence>MKPLVMLPGMMCDARLFAPQIAALSSSNPVLYAPIGGHDTVQALAAEVLSYAPPRFVLAGLSMGGIVAMEIIRQQPQRVVSVALMDTNHLAERDDVKAKRGPQIASVSSGGLGRVMAEEMKPNYLTDGPNREAILNLCMDMALGLGPDVFINQSKALRDRPDQSDTLRGYTGQALILCGKDDALCPVSRHALMHELLTNSRFEVIEQAGHLPTLEQPERTTAALCRWLEAL</sequence>
<name>A0A521F6X4_9RHOB</name>
<dbReference type="InterPro" id="IPR000073">
    <property type="entry name" value="AB_hydrolase_1"/>
</dbReference>
<dbReference type="AlphaFoldDB" id="A0A521F6X4"/>
<accession>A0A521F6X4</accession>
<organism evidence="2 3">
    <name type="scientific">Ruegeria faecimaris</name>
    <dbReference type="NCBI Taxonomy" id="686389"/>
    <lineage>
        <taxon>Bacteria</taxon>
        <taxon>Pseudomonadati</taxon>
        <taxon>Pseudomonadota</taxon>
        <taxon>Alphaproteobacteria</taxon>
        <taxon>Rhodobacterales</taxon>
        <taxon>Roseobacteraceae</taxon>
        <taxon>Ruegeria</taxon>
    </lineage>
</organism>
<evidence type="ECO:0000313" key="3">
    <source>
        <dbReference type="Proteomes" id="UP000319555"/>
    </source>
</evidence>
<protein>
    <submittedName>
        <fullName evidence="2">Pimeloyl-ACP methyl ester carboxylesterase</fullName>
    </submittedName>
</protein>
<dbReference type="SUPFAM" id="SSF53474">
    <property type="entry name" value="alpha/beta-Hydrolases"/>
    <property type="match status" value="1"/>
</dbReference>
<dbReference type="InterPro" id="IPR050266">
    <property type="entry name" value="AB_hydrolase_sf"/>
</dbReference>
<evidence type="ECO:0000313" key="2">
    <source>
        <dbReference type="EMBL" id="SMO91942.1"/>
    </source>
</evidence>
<keyword evidence="3" id="KW-1185">Reference proteome</keyword>
<proteinExistence type="predicted"/>
<dbReference type="PANTHER" id="PTHR43798">
    <property type="entry name" value="MONOACYLGLYCEROL LIPASE"/>
    <property type="match status" value="1"/>
</dbReference>
<feature type="domain" description="AB hydrolase-1" evidence="1">
    <location>
        <begin position="38"/>
        <end position="222"/>
    </location>
</feature>
<gene>
    <name evidence="2" type="ORF">SAMN06265380_11755</name>
</gene>
<dbReference type="OrthoDB" id="5491135at2"/>
<dbReference type="RefSeq" id="WP_142639907.1">
    <property type="nucleotide sequence ID" value="NZ_CANMDC010000003.1"/>
</dbReference>
<dbReference type="Proteomes" id="UP000319555">
    <property type="component" value="Unassembled WGS sequence"/>
</dbReference>
<dbReference type="InterPro" id="IPR029058">
    <property type="entry name" value="AB_hydrolase_fold"/>
</dbReference>
<dbReference type="PANTHER" id="PTHR43798:SF29">
    <property type="entry name" value="AB HYDROLASE-1 DOMAIN-CONTAINING PROTEIN"/>
    <property type="match status" value="1"/>
</dbReference>
<dbReference type="EMBL" id="FXTE01000017">
    <property type="protein sequence ID" value="SMO91942.1"/>
    <property type="molecule type" value="Genomic_DNA"/>
</dbReference>
<reference evidence="2 3" key="1">
    <citation type="submission" date="2017-05" db="EMBL/GenBank/DDBJ databases">
        <authorList>
            <person name="Varghese N."/>
            <person name="Submissions S."/>
        </authorList>
    </citation>
    <scope>NUCLEOTIDE SEQUENCE [LARGE SCALE GENOMIC DNA]</scope>
    <source>
        <strain evidence="2 3">DSM 28009</strain>
    </source>
</reference>